<dbReference type="WBParaSite" id="HPBE_0000202301-mRNA-1">
    <property type="protein sequence ID" value="HPBE_0000202301-mRNA-1"/>
    <property type="gene ID" value="HPBE_0000202301"/>
</dbReference>
<dbReference type="EMBL" id="UZAH01002665">
    <property type="protein sequence ID" value="VDO22691.1"/>
    <property type="molecule type" value="Genomic_DNA"/>
</dbReference>
<evidence type="ECO:0000313" key="2">
    <source>
        <dbReference type="Proteomes" id="UP000050761"/>
    </source>
</evidence>
<reference evidence="1 2" key="1">
    <citation type="submission" date="2018-11" db="EMBL/GenBank/DDBJ databases">
        <authorList>
            <consortium name="Pathogen Informatics"/>
        </authorList>
    </citation>
    <scope>NUCLEOTIDE SEQUENCE [LARGE SCALE GENOMIC DNA]</scope>
</reference>
<sequence length="90" mass="10077">MTRLTISKLTNFHIETEGSKMLTVFRNLSRVARLTALVIANVCGERAAIKGVHNQLERDNISPDSLRRLRQVSAACRPQCERPGSHPKLP</sequence>
<protein>
    <submittedName>
        <fullName evidence="3">Transposase</fullName>
    </submittedName>
</protein>
<gene>
    <name evidence="1" type="ORF">HPBE_LOCUS2023</name>
</gene>
<dbReference type="AlphaFoldDB" id="A0A183F781"/>
<reference evidence="3" key="2">
    <citation type="submission" date="2019-09" db="UniProtKB">
        <authorList>
            <consortium name="WormBaseParasite"/>
        </authorList>
    </citation>
    <scope>IDENTIFICATION</scope>
</reference>
<name>A0A183F781_HELPZ</name>
<accession>A0A3P7TN31</accession>
<dbReference type="Proteomes" id="UP000050761">
    <property type="component" value="Unassembled WGS sequence"/>
</dbReference>
<evidence type="ECO:0000313" key="1">
    <source>
        <dbReference type="EMBL" id="VDO22691.1"/>
    </source>
</evidence>
<organism evidence="2 3">
    <name type="scientific">Heligmosomoides polygyrus</name>
    <name type="common">Parasitic roundworm</name>
    <dbReference type="NCBI Taxonomy" id="6339"/>
    <lineage>
        <taxon>Eukaryota</taxon>
        <taxon>Metazoa</taxon>
        <taxon>Ecdysozoa</taxon>
        <taxon>Nematoda</taxon>
        <taxon>Chromadorea</taxon>
        <taxon>Rhabditida</taxon>
        <taxon>Rhabditina</taxon>
        <taxon>Rhabditomorpha</taxon>
        <taxon>Strongyloidea</taxon>
        <taxon>Heligmosomidae</taxon>
        <taxon>Heligmosomoides</taxon>
    </lineage>
</organism>
<evidence type="ECO:0000313" key="3">
    <source>
        <dbReference type="WBParaSite" id="HPBE_0000202301-mRNA-1"/>
    </source>
</evidence>
<accession>A0A183F781</accession>
<proteinExistence type="predicted"/>
<keyword evidence="2" id="KW-1185">Reference proteome</keyword>